<organism evidence="6 7">
    <name type="scientific">Pelotalea chapellei</name>
    <dbReference type="NCBI Taxonomy" id="44671"/>
    <lineage>
        <taxon>Bacteria</taxon>
        <taxon>Pseudomonadati</taxon>
        <taxon>Thermodesulfobacteriota</taxon>
        <taxon>Desulfuromonadia</taxon>
        <taxon>Geobacterales</taxon>
        <taxon>Geobacteraceae</taxon>
        <taxon>Pelotalea</taxon>
    </lineage>
</organism>
<evidence type="ECO:0000313" key="7">
    <source>
        <dbReference type="Proteomes" id="UP000784128"/>
    </source>
</evidence>
<keyword evidence="7" id="KW-1185">Reference proteome</keyword>
<dbReference type="Gene3D" id="2.60.450.10">
    <property type="entry name" value="Lipopolysaccharide (LPS) transport protein A like domain"/>
    <property type="match status" value="1"/>
</dbReference>
<dbReference type="Pfam" id="PF06835">
    <property type="entry name" value="LptC"/>
    <property type="match status" value="1"/>
</dbReference>
<reference evidence="6 7" key="1">
    <citation type="submission" date="2021-05" db="EMBL/GenBank/DDBJ databases">
        <title>The draft genome of Geobacter chapellei DSM 13688.</title>
        <authorList>
            <person name="Xu Z."/>
            <person name="Masuda Y."/>
            <person name="Itoh H."/>
            <person name="Senoo K."/>
        </authorList>
    </citation>
    <scope>NUCLEOTIDE SEQUENCE [LARGE SCALE GENOMIC DNA]</scope>
    <source>
        <strain evidence="6 7">DSM 13688</strain>
    </source>
</reference>
<dbReference type="PANTHER" id="PTHR37481">
    <property type="entry name" value="LIPOPOLYSACCHARIDE EXPORT SYSTEM PROTEIN LPTC"/>
    <property type="match status" value="1"/>
</dbReference>
<evidence type="ECO:0000256" key="4">
    <source>
        <dbReference type="ARBA" id="ARBA00022989"/>
    </source>
</evidence>
<keyword evidence="4" id="KW-1133">Transmembrane helix</keyword>
<dbReference type="EMBL" id="JAHDYS010000003">
    <property type="protein sequence ID" value="MBT1071025.1"/>
    <property type="molecule type" value="Genomic_DNA"/>
</dbReference>
<dbReference type="RefSeq" id="WP_214296732.1">
    <property type="nucleotide sequence ID" value="NZ_JAHDYS010000003.1"/>
</dbReference>
<dbReference type="NCBIfam" id="TIGR04409">
    <property type="entry name" value="LptC_YrbK"/>
    <property type="match status" value="1"/>
</dbReference>
<evidence type="ECO:0000313" key="6">
    <source>
        <dbReference type="EMBL" id="MBT1071025.1"/>
    </source>
</evidence>
<dbReference type="Proteomes" id="UP000784128">
    <property type="component" value="Unassembled WGS sequence"/>
</dbReference>
<proteinExistence type="predicted"/>
<dbReference type="PANTHER" id="PTHR37481:SF1">
    <property type="entry name" value="LIPOPOLYSACCHARIDE EXPORT SYSTEM PROTEIN LPTC"/>
    <property type="match status" value="1"/>
</dbReference>
<keyword evidence="1" id="KW-1003">Cell membrane</keyword>
<keyword evidence="3" id="KW-0812">Transmembrane</keyword>
<accession>A0ABS5U5T2</accession>
<evidence type="ECO:0000256" key="1">
    <source>
        <dbReference type="ARBA" id="ARBA00022475"/>
    </source>
</evidence>
<evidence type="ECO:0000256" key="5">
    <source>
        <dbReference type="ARBA" id="ARBA00023136"/>
    </source>
</evidence>
<dbReference type="InterPro" id="IPR010664">
    <property type="entry name" value="LipoPS_assembly_LptC-rel"/>
</dbReference>
<protein>
    <submittedName>
        <fullName evidence="6">LPS export ABC transporter periplasmic protein LptC</fullName>
    </submittedName>
</protein>
<name>A0ABS5U5T2_9BACT</name>
<dbReference type="InterPro" id="IPR052363">
    <property type="entry name" value="LPS_export_LptC"/>
</dbReference>
<evidence type="ECO:0000256" key="2">
    <source>
        <dbReference type="ARBA" id="ARBA00022519"/>
    </source>
</evidence>
<sequence>MAAIFLKSKNSASPRPVSRQIPQNIDVALQKAHFTEMRDKDIVWQLDAERAEYDKSGEMIYLSGVKMEFAKTPSAGKIMVTALKGQYSSKQKNVRLVGNVQVETETGARFSTESINYVASSSKLITSELVIFQHQRLELKARGMDMSIKKQVAHFKETVDATVKGL</sequence>
<comment type="caution">
    <text evidence="6">The sequence shown here is derived from an EMBL/GenBank/DDBJ whole genome shotgun (WGS) entry which is preliminary data.</text>
</comment>
<evidence type="ECO:0000256" key="3">
    <source>
        <dbReference type="ARBA" id="ARBA00022692"/>
    </source>
</evidence>
<keyword evidence="5" id="KW-0472">Membrane</keyword>
<gene>
    <name evidence="6" type="primary">lptC</name>
    <name evidence="6" type="ORF">KJB30_04465</name>
</gene>
<dbReference type="InterPro" id="IPR026265">
    <property type="entry name" value="LptC"/>
</dbReference>
<keyword evidence="2" id="KW-0997">Cell inner membrane</keyword>